<evidence type="ECO:0000313" key="11">
    <source>
        <dbReference type="EMBL" id="PSL32041.1"/>
    </source>
</evidence>
<dbReference type="InterPro" id="IPR037682">
    <property type="entry name" value="TonB_C"/>
</dbReference>
<evidence type="ECO:0000256" key="5">
    <source>
        <dbReference type="ARBA" id="ARBA00022519"/>
    </source>
</evidence>
<keyword evidence="7" id="KW-0653">Protein transport</keyword>
<keyword evidence="6" id="KW-0812">Transmembrane</keyword>
<sequence>MPKHLVLISILFFSVINIAKSQDNDIFTRIEIAPEYKGGPVAMKKFISEHLIYPKKALKHKKEGKVIVEIRIDKEGNITEPKIVKGEDLGYGLPEEALRIVSLMPEWNPAIIEQKPEPRRRVAAYVAVTIDFELDDYNKDKK</sequence>
<evidence type="ECO:0000256" key="6">
    <source>
        <dbReference type="ARBA" id="ARBA00022692"/>
    </source>
</evidence>
<dbReference type="InterPro" id="IPR006260">
    <property type="entry name" value="TonB/TolA_C"/>
</dbReference>
<keyword evidence="4" id="KW-1003">Cell membrane</keyword>
<keyword evidence="5" id="KW-0997">Cell inner membrane</keyword>
<dbReference type="GO" id="GO:0015031">
    <property type="term" value="P:protein transport"/>
    <property type="evidence" value="ECO:0007669"/>
    <property type="project" value="UniProtKB-KW"/>
</dbReference>
<organism evidence="11 12">
    <name type="scientific">Chitinophaga ginsengisoli</name>
    <dbReference type="NCBI Taxonomy" id="363837"/>
    <lineage>
        <taxon>Bacteria</taxon>
        <taxon>Pseudomonadati</taxon>
        <taxon>Bacteroidota</taxon>
        <taxon>Chitinophagia</taxon>
        <taxon>Chitinophagales</taxon>
        <taxon>Chitinophagaceae</taxon>
        <taxon>Chitinophaga</taxon>
    </lineage>
</organism>
<dbReference type="EMBL" id="PYGK01000004">
    <property type="protein sequence ID" value="PSL32041.1"/>
    <property type="molecule type" value="Genomic_DNA"/>
</dbReference>
<dbReference type="Gene3D" id="3.30.1150.10">
    <property type="match status" value="1"/>
</dbReference>
<evidence type="ECO:0000256" key="3">
    <source>
        <dbReference type="ARBA" id="ARBA00022448"/>
    </source>
</evidence>
<dbReference type="Pfam" id="PF03544">
    <property type="entry name" value="TonB_C"/>
    <property type="match status" value="1"/>
</dbReference>
<dbReference type="PROSITE" id="PS52015">
    <property type="entry name" value="TONB_CTD"/>
    <property type="match status" value="1"/>
</dbReference>
<keyword evidence="9" id="KW-0472">Membrane</keyword>
<evidence type="ECO:0000256" key="7">
    <source>
        <dbReference type="ARBA" id="ARBA00022927"/>
    </source>
</evidence>
<name>A0A2P8GDK1_9BACT</name>
<dbReference type="AlphaFoldDB" id="A0A2P8GDK1"/>
<evidence type="ECO:0000256" key="1">
    <source>
        <dbReference type="ARBA" id="ARBA00004383"/>
    </source>
</evidence>
<keyword evidence="8" id="KW-1133">Transmembrane helix</keyword>
<dbReference type="SUPFAM" id="SSF74653">
    <property type="entry name" value="TolA/TonB C-terminal domain"/>
    <property type="match status" value="1"/>
</dbReference>
<comment type="subcellular location">
    <subcellularLocation>
        <location evidence="1">Cell inner membrane</location>
        <topology evidence="1">Single-pass membrane protein</topology>
        <orientation evidence="1">Periplasmic side</orientation>
    </subcellularLocation>
</comment>
<dbReference type="OrthoDB" id="1039448at2"/>
<evidence type="ECO:0000256" key="8">
    <source>
        <dbReference type="ARBA" id="ARBA00022989"/>
    </source>
</evidence>
<dbReference type="InterPro" id="IPR051045">
    <property type="entry name" value="TonB-dependent_transducer"/>
</dbReference>
<comment type="caution">
    <text evidence="11">The sequence shown here is derived from an EMBL/GenBank/DDBJ whole genome shotgun (WGS) entry which is preliminary data.</text>
</comment>
<evidence type="ECO:0000256" key="4">
    <source>
        <dbReference type="ARBA" id="ARBA00022475"/>
    </source>
</evidence>
<keyword evidence="12" id="KW-1185">Reference proteome</keyword>
<reference evidence="11 12" key="1">
    <citation type="submission" date="2018-03" db="EMBL/GenBank/DDBJ databases">
        <title>Genomic Encyclopedia of Archaeal and Bacterial Type Strains, Phase II (KMG-II): from individual species to whole genera.</title>
        <authorList>
            <person name="Goeker M."/>
        </authorList>
    </citation>
    <scope>NUCLEOTIDE SEQUENCE [LARGE SCALE GENOMIC DNA]</scope>
    <source>
        <strain evidence="11 12">DSM 18107</strain>
    </source>
</reference>
<dbReference type="RefSeq" id="WP_106602258.1">
    <property type="nucleotide sequence ID" value="NZ_PYGK01000004.1"/>
</dbReference>
<proteinExistence type="inferred from homology"/>
<dbReference type="Proteomes" id="UP000240978">
    <property type="component" value="Unassembled WGS sequence"/>
</dbReference>
<evidence type="ECO:0000256" key="2">
    <source>
        <dbReference type="ARBA" id="ARBA00006555"/>
    </source>
</evidence>
<evidence type="ECO:0000313" key="12">
    <source>
        <dbReference type="Proteomes" id="UP000240978"/>
    </source>
</evidence>
<dbReference type="GO" id="GO:0098797">
    <property type="term" value="C:plasma membrane protein complex"/>
    <property type="evidence" value="ECO:0007669"/>
    <property type="project" value="TreeGrafter"/>
</dbReference>
<dbReference type="PANTHER" id="PTHR33446:SF2">
    <property type="entry name" value="PROTEIN TONB"/>
    <property type="match status" value="1"/>
</dbReference>
<evidence type="ECO:0000259" key="10">
    <source>
        <dbReference type="PROSITE" id="PS52015"/>
    </source>
</evidence>
<dbReference type="GO" id="GO:0055085">
    <property type="term" value="P:transmembrane transport"/>
    <property type="evidence" value="ECO:0007669"/>
    <property type="project" value="InterPro"/>
</dbReference>
<dbReference type="NCBIfam" id="TIGR01352">
    <property type="entry name" value="tonB_Cterm"/>
    <property type="match status" value="1"/>
</dbReference>
<dbReference type="PANTHER" id="PTHR33446">
    <property type="entry name" value="PROTEIN TONB-RELATED"/>
    <property type="match status" value="1"/>
</dbReference>
<evidence type="ECO:0000256" key="9">
    <source>
        <dbReference type="ARBA" id="ARBA00023136"/>
    </source>
</evidence>
<keyword evidence="3" id="KW-0813">Transport</keyword>
<dbReference type="GO" id="GO:0031992">
    <property type="term" value="F:energy transducer activity"/>
    <property type="evidence" value="ECO:0007669"/>
    <property type="project" value="TreeGrafter"/>
</dbReference>
<feature type="domain" description="TonB C-terminal" evidence="10">
    <location>
        <begin position="38"/>
        <end position="141"/>
    </location>
</feature>
<protein>
    <submittedName>
        <fullName evidence="11">Protein TonB</fullName>
    </submittedName>
</protein>
<comment type="similarity">
    <text evidence="2">Belongs to the TonB family.</text>
</comment>
<gene>
    <name evidence="11" type="ORF">CLV42_104344</name>
</gene>
<accession>A0A2P8GDK1</accession>